<comment type="subcellular location">
    <subcellularLocation>
        <location evidence="5">Cell membrane</location>
        <topology evidence="5">Multi-pass membrane protein</topology>
    </subcellularLocation>
    <subcellularLocation>
        <location evidence="1">Membrane</location>
        <topology evidence="1">Multi-pass membrane protein</topology>
    </subcellularLocation>
</comment>
<evidence type="ECO:0000256" key="1">
    <source>
        <dbReference type="ARBA" id="ARBA00004141"/>
    </source>
</evidence>
<dbReference type="SUPFAM" id="SSF161098">
    <property type="entry name" value="MetI-like"/>
    <property type="match status" value="2"/>
</dbReference>
<keyword evidence="8" id="KW-1185">Reference proteome</keyword>
<accession>A0A285PT03</accession>
<dbReference type="PANTHER" id="PTHR43496:SF1">
    <property type="entry name" value="POLYGALACTURONAN_RHAMNOGALACTURONAN TRANSPORT SYSTEM PERMEASE PROTEIN YTEP"/>
    <property type="match status" value="1"/>
</dbReference>
<dbReference type="InterPro" id="IPR000515">
    <property type="entry name" value="MetI-like"/>
</dbReference>
<keyword evidence="5" id="KW-0813">Transport</keyword>
<dbReference type="Gene3D" id="1.10.3720.10">
    <property type="entry name" value="MetI-like"/>
    <property type="match status" value="2"/>
</dbReference>
<dbReference type="CDD" id="cd06261">
    <property type="entry name" value="TM_PBP2"/>
    <property type="match status" value="1"/>
</dbReference>
<keyword evidence="2 5" id="KW-0812">Transmembrane</keyword>
<feature type="transmembrane region" description="Helical" evidence="5">
    <location>
        <begin position="345"/>
        <end position="366"/>
    </location>
</feature>
<feature type="transmembrane region" description="Helical" evidence="5">
    <location>
        <begin position="12"/>
        <end position="33"/>
    </location>
</feature>
<protein>
    <submittedName>
        <fullName evidence="7">Binding-protein-dependent transport system inner membrane component</fullName>
    </submittedName>
</protein>
<dbReference type="GO" id="GO:0055085">
    <property type="term" value="P:transmembrane transport"/>
    <property type="evidence" value="ECO:0007669"/>
    <property type="project" value="InterPro"/>
</dbReference>
<keyword evidence="4 5" id="KW-0472">Membrane</keyword>
<feature type="domain" description="ABC transmembrane type-1" evidence="6">
    <location>
        <begin position="341"/>
        <end position="531"/>
    </location>
</feature>
<dbReference type="AlphaFoldDB" id="A0A285PT03"/>
<dbReference type="GO" id="GO:0005886">
    <property type="term" value="C:plasma membrane"/>
    <property type="evidence" value="ECO:0007669"/>
    <property type="project" value="UniProtKB-SubCell"/>
</dbReference>
<evidence type="ECO:0000256" key="5">
    <source>
        <dbReference type="RuleBase" id="RU363032"/>
    </source>
</evidence>
<feature type="transmembrane region" description="Helical" evidence="5">
    <location>
        <begin position="244"/>
        <end position="268"/>
    </location>
</feature>
<feature type="transmembrane region" description="Helical" evidence="5">
    <location>
        <begin position="139"/>
        <end position="160"/>
    </location>
</feature>
<feature type="domain" description="ABC transmembrane type-1" evidence="6">
    <location>
        <begin position="60"/>
        <end position="262"/>
    </location>
</feature>
<feature type="transmembrane region" description="Helical" evidence="5">
    <location>
        <begin position="475"/>
        <end position="492"/>
    </location>
</feature>
<proteinExistence type="inferred from homology"/>
<gene>
    <name evidence="7" type="ORF">EHLA_0400</name>
</gene>
<evidence type="ECO:0000256" key="2">
    <source>
        <dbReference type="ARBA" id="ARBA00022692"/>
    </source>
</evidence>
<feature type="transmembrane region" description="Helical" evidence="5">
    <location>
        <begin position="378"/>
        <end position="404"/>
    </location>
</feature>
<feature type="transmembrane region" description="Helical" evidence="5">
    <location>
        <begin position="97"/>
        <end position="119"/>
    </location>
</feature>
<dbReference type="Pfam" id="PF00528">
    <property type="entry name" value="BPD_transp_1"/>
    <property type="match status" value="2"/>
</dbReference>
<organism evidence="7 8">
    <name type="scientific">Anaerobutyricum hallii</name>
    <dbReference type="NCBI Taxonomy" id="39488"/>
    <lineage>
        <taxon>Bacteria</taxon>
        <taxon>Bacillati</taxon>
        <taxon>Bacillota</taxon>
        <taxon>Clostridia</taxon>
        <taxon>Lachnospirales</taxon>
        <taxon>Lachnospiraceae</taxon>
        <taxon>Anaerobutyricum</taxon>
    </lineage>
</organism>
<feature type="transmembrane region" description="Helical" evidence="5">
    <location>
        <begin position="64"/>
        <end position="85"/>
    </location>
</feature>
<keyword evidence="3 5" id="KW-1133">Transmembrane helix</keyword>
<feature type="transmembrane region" description="Helical" evidence="5">
    <location>
        <begin position="410"/>
        <end position="430"/>
    </location>
</feature>
<dbReference type="PANTHER" id="PTHR43496">
    <property type="entry name" value="PROTEIN LPLB"/>
    <property type="match status" value="1"/>
</dbReference>
<evidence type="ECO:0000256" key="3">
    <source>
        <dbReference type="ARBA" id="ARBA00022989"/>
    </source>
</evidence>
<dbReference type="RefSeq" id="WP_096239126.1">
    <property type="nucleotide sequence ID" value="NZ_LT907978.1"/>
</dbReference>
<comment type="similarity">
    <text evidence="5">Belongs to the binding-protein-dependent transport system permease family.</text>
</comment>
<evidence type="ECO:0000259" key="6">
    <source>
        <dbReference type="PROSITE" id="PS50928"/>
    </source>
</evidence>
<feature type="transmembrane region" description="Helical" evidence="5">
    <location>
        <begin position="289"/>
        <end position="314"/>
    </location>
</feature>
<evidence type="ECO:0000313" key="7">
    <source>
        <dbReference type="EMBL" id="SOB71165.1"/>
    </source>
</evidence>
<reference evidence="8" key="1">
    <citation type="submission" date="2017-09" db="EMBL/GenBank/DDBJ databases">
        <authorList>
            <person name="Shetty A S."/>
        </authorList>
    </citation>
    <scope>NUCLEOTIDE SEQUENCE [LARGE SCALE GENOMIC DNA]</scope>
</reference>
<dbReference type="Proteomes" id="UP000217549">
    <property type="component" value="Chromosome I"/>
</dbReference>
<evidence type="ECO:0000256" key="4">
    <source>
        <dbReference type="ARBA" id="ARBA00023136"/>
    </source>
</evidence>
<feature type="transmembrane region" description="Helical" evidence="5">
    <location>
        <begin position="513"/>
        <end position="535"/>
    </location>
</feature>
<evidence type="ECO:0000313" key="8">
    <source>
        <dbReference type="Proteomes" id="UP000217549"/>
    </source>
</evidence>
<sequence>MTKRKNAENWFIWTAIILLFTVFLLYPLILILIKSFQGDTGITLANYVEILCGKGFIKALGNSFGISALSALITTVLSFLMAYTVNYTNLNQAFKKFIKTFAVLPMLLPTITYGFAIIYSFGKQGLYTRLFGKQLFDIYGINGLMIGYIIYTLPISFMLINNTMGYIDRKFSVVSRVMGDRPIVTFLETVLRPLIGTLAVSFIQCFFLSFTDFGIPASVGGRVEVVASVLYTQMLGSVPDFNNGAVVAMVMLLPSVLSIAVITYLERFNVRYNKISLMENEKNPVRDTVCAAITTVIIVIILAVFAVIFVVPFVKGWPYDMKFTLDNVTKVLEDSALTMVYKNSLLVALLTAVFGTLMAYGAAIVTARSSISDKAKRVIESIASVTNTIPGMVLGIAFMLAFTGTSLQNTFAIIIMCNLVHFFATPYMMMKNSLSKMNLSWEKTAKLMGDNWIKTMVRIVTPNALSSLIEVFSYYFINAMVTVSAVIFLAGARTMVITTKIKELQHFAKFNEIFVLSLLILFTNLIAKLMFQFLANKLSGSRK</sequence>
<name>A0A285PT03_9FIRM</name>
<dbReference type="InterPro" id="IPR035906">
    <property type="entry name" value="MetI-like_sf"/>
</dbReference>
<dbReference type="EMBL" id="LT907978">
    <property type="protein sequence ID" value="SOB71165.1"/>
    <property type="molecule type" value="Genomic_DNA"/>
</dbReference>
<dbReference type="PROSITE" id="PS50928">
    <property type="entry name" value="ABC_TM1"/>
    <property type="match status" value="2"/>
</dbReference>
<dbReference type="KEGG" id="ehl:EHLA_0400"/>